<protein>
    <submittedName>
        <fullName evidence="1">Uncharacterized protein</fullName>
    </submittedName>
</protein>
<accession>A0A2A6B9Z4</accession>
<evidence type="ECO:0000313" key="1">
    <source>
        <dbReference type="EnsemblMetazoa" id="PPA37662.1"/>
    </source>
</evidence>
<keyword evidence="2" id="KW-1185">Reference proteome</keyword>
<dbReference type="EnsemblMetazoa" id="PPA37662.1">
    <property type="protein sequence ID" value="PPA37662.1"/>
    <property type="gene ID" value="WBGene00276031"/>
</dbReference>
<reference evidence="1" key="2">
    <citation type="submission" date="2022-06" db="UniProtKB">
        <authorList>
            <consortium name="EnsemblMetazoa"/>
        </authorList>
    </citation>
    <scope>IDENTIFICATION</scope>
    <source>
        <strain evidence="1">PS312</strain>
    </source>
</reference>
<sequence>MHRFTHRSQINPNIFNKYTGLPHTTHTRQAVVLLPYLIAVHTIQNGSPPRAAAAASPSAHFASASTARTPAGICKGGGIMPKPSPATLSFTTSTSYNNYRNLVIHIIDLTTVPPLSLSLANAITCGRRALRCACVAGKAIKLQTCSSVILSMSTASMSACSEGKGASSLSGGAFSTCVFTMGCSATATRSVPRNPNTLEIRHSNLLTEKVVSSSRCASVVDVGERVEHQSERSFGARLAQVRGLQEEVGAECGGAQNTDGRAADGALSLVAPQPHLSVVPEARHRLKLAN</sequence>
<dbReference type="Proteomes" id="UP000005239">
    <property type="component" value="Unassembled WGS sequence"/>
</dbReference>
<evidence type="ECO:0000313" key="2">
    <source>
        <dbReference type="Proteomes" id="UP000005239"/>
    </source>
</evidence>
<gene>
    <name evidence="1" type="primary">WBGene00276031</name>
</gene>
<name>A0A2A6B9Z4_PRIPA</name>
<dbReference type="AlphaFoldDB" id="A0A2A6B9Z4"/>
<reference evidence="2" key="1">
    <citation type="journal article" date="2008" name="Nat. Genet.">
        <title>The Pristionchus pacificus genome provides a unique perspective on nematode lifestyle and parasitism.</title>
        <authorList>
            <person name="Dieterich C."/>
            <person name="Clifton S.W."/>
            <person name="Schuster L.N."/>
            <person name="Chinwalla A."/>
            <person name="Delehaunty K."/>
            <person name="Dinkelacker I."/>
            <person name="Fulton L."/>
            <person name="Fulton R."/>
            <person name="Godfrey J."/>
            <person name="Minx P."/>
            <person name="Mitreva M."/>
            <person name="Roeseler W."/>
            <person name="Tian H."/>
            <person name="Witte H."/>
            <person name="Yang S.P."/>
            <person name="Wilson R.K."/>
            <person name="Sommer R.J."/>
        </authorList>
    </citation>
    <scope>NUCLEOTIDE SEQUENCE [LARGE SCALE GENOMIC DNA]</scope>
    <source>
        <strain evidence="2">PS312</strain>
    </source>
</reference>
<organism evidence="1 2">
    <name type="scientific">Pristionchus pacificus</name>
    <name type="common">Parasitic nematode worm</name>
    <dbReference type="NCBI Taxonomy" id="54126"/>
    <lineage>
        <taxon>Eukaryota</taxon>
        <taxon>Metazoa</taxon>
        <taxon>Ecdysozoa</taxon>
        <taxon>Nematoda</taxon>
        <taxon>Chromadorea</taxon>
        <taxon>Rhabditida</taxon>
        <taxon>Rhabditina</taxon>
        <taxon>Diplogasteromorpha</taxon>
        <taxon>Diplogasteroidea</taxon>
        <taxon>Neodiplogasteridae</taxon>
        <taxon>Pristionchus</taxon>
    </lineage>
</organism>
<accession>A0A8R1YVU6</accession>
<proteinExistence type="predicted"/>